<name>A0A3G1KWH6_FORW1</name>
<dbReference type="SUPFAM" id="SSF47413">
    <property type="entry name" value="lambda repressor-like DNA-binding domains"/>
    <property type="match status" value="1"/>
</dbReference>
<dbReference type="CDD" id="cd00093">
    <property type="entry name" value="HTH_XRE"/>
    <property type="match status" value="1"/>
</dbReference>
<dbReference type="PROSITE" id="PS50943">
    <property type="entry name" value="HTH_CROC1"/>
    <property type="match status" value="1"/>
</dbReference>
<dbReference type="KEGG" id="fwa:DCMF_20040"/>
<dbReference type="GO" id="GO:0003677">
    <property type="term" value="F:DNA binding"/>
    <property type="evidence" value="ECO:0007669"/>
    <property type="project" value="UniProtKB-KW"/>
</dbReference>
<dbReference type="Gene3D" id="1.10.260.40">
    <property type="entry name" value="lambda repressor-like DNA-binding domains"/>
    <property type="match status" value="1"/>
</dbReference>
<proteinExistence type="predicted"/>
<evidence type="ECO:0000259" key="2">
    <source>
        <dbReference type="PROSITE" id="PS50943"/>
    </source>
</evidence>
<evidence type="ECO:0000256" key="1">
    <source>
        <dbReference type="ARBA" id="ARBA00023125"/>
    </source>
</evidence>
<dbReference type="AlphaFoldDB" id="A0A3G1KWH6"/>
<dbReference type="Proteomes" id="UP000323521">
    <property type="component" value="Chromosome"/>
</dbReference>
<dbReference type="Pfam" id="PF01381">
    <property type="entry name" value="HTH_3"/>
    <property type="match status" value="1"/>
</dbReference>
<evidence type="ECO:0000313" key="3">
    <source>
        <dbReference type="EMBL" id="ATW26747.1"/>
    </source>
</evidence>
<reference evidence="3 4" key="1">
    <citation type="submission" date="2016-10" db="EMBL/GenBank/DDBJ databases">
        <title>Complete Genome Sequence of Peptococcaceae strain DCMF.</title>
        <authorList>
            <person name="Edwards R.J."/>
            <person name="Holland S.I."/>
            <person name="Deshpande N.P."/>
            <person name="Wong Y.K."/>
            <person name="Ertan H."/>
            <person name="Manefield M."/>
            <person name="Russell T.L."/>
            <person name="Lee M.J."/>
        </authorList>
    </citation>
    <scope>NUCLEOTIDE SEQUENCE [LARGE SCALE GENOMIC DNA]</scope>
    <source>
        <strain evidence="3 4">DCMF</strain>
    </source>
</reference>
<evidence type="ECO:0000313" key="4">
    <source>
        <dbReference type="Proteomes" id="UP000323521"/>
    </source>
</evidence>
<dbReference type="PANTHER" id="PTHR46558:SF4">
    <property type="entry name" value="DNA-BIDING PHAGE PROTEIN"/>
    <property type="match status" value="1"/>
</dbReference>
<dbReference type="SMART" id="SM00530">
    <property type="entry name" value="HTH_XRE"/>
    <property type="match status" value="1"/>
</dbReference>
<dbReference type="EMBL" id="CP017634">
    <property type="protein sequence ID" value="ATW26747.1"/>
    <property type="molecule type" value="Genomic_DNA"/>
</dbReference>
<keyword evidence="1" id="KW-0238">DNA-binding</keyword>
<sequence length="68" mass="7649">MKTLSEVRKEKKITQLEMAEKLGVAVSTYNMYENGERNIPEKVASGISNVLGIHKSDFFVPITFTLSE</sequence>
<dbReference type="RefSeq" id="WP_148136067.1">
    <property type="nucleotide sequence ID" value="NZ_CP017634.1"/>
</dbReference>
<organism evidence="3 4">
    <name type="scientific">Formimonas warabiya</name>
    <dbReference type="NCBI Taxonomy" id="1761012"/>
    <lineage>
        <taxon>Bacteria</taxon>
        <taxon>Bacillati</taxon>
        <taxon>Bacillota</taxon>
        <taxon>Clostridia</taxon>
        <taxon>Eubacteriales</taxon>
        <taxon>Peptococcaceae</taxon>
        <taxon>Candidatus Formimonas</taxon>
    </lineage>
</organism>
<gene>
    <name evidence="3" type="ORF">DCMF_20040</name>
</gene>
<protein>
    <submittedName>
        <fullName evidence="3">Transcriptional regulator</fullName>
    </submittedName>
</protein>
<keyword evidence="4" id="KW-1185">Reference proteome</keyword>
<dbReference type="InterPro" id="IPR001387">
    <property type="entry name" value="Cro/C1-type_HTH"/>
</dbReference>
<feature type="domain" description="HTH cro/C1-type" evidence="2">
    <location>
        <begin position="4"/>
        <end position="58"/>
    </location>
</feature>
<dbReference type="PANTHER" id="PTHR46558">
    <property type="entry name" value="TRACRIPTIONAL REGULATORY PROTEIN-RELATED-RELATED"/>
    <property type="match status" value="1"/>
</dbReference>
<accession>A0A3G1KWH6</accession>
<dbReference type="OrthoDB" id="1757480at2"/>
<dbReference type="InterPro" id="IPR010982">
    <property type="entry name" value="Lambda_DNA-bd_dom_sf"/>
</dbReference>